<reference evidence="1 2" key="1">
    <citation type="submission" date="2024-03" db="EMBL/GenBank/DDBJ databases">
        <authorList>
            <person name="Martinez-Hernandez J."/>
        </authorList>
    </citation>
    <scope>NUCLEOTIDE SEQUENCE [LARGE SCALE GENOMIC DNA]</scope>
</reference>
<name>A0AAV1YEK6_LUPLU</name>
<dbReference type="AlphaFoldDB" id="A0AAV1YEK6"/>
<gene>
    <name evidence="1" type="ORF">LLUT_LOCUS33516</name>
</gene>
<comment type="caution">
    <text evidence="1">The sequence shown here is derived from an EMBL/GenBank/DDBJ whole genome shotgun (WGS) entry which is preliminary data.</text>
</comment>
<sequence length="50" mass="5845">MFNRVRPPEFEMMIIRDIVTDFSDDEEIELCDDDDIETTEPGSITYANIC</sequence>
<organism evidence="1 2">
    <name type="scientific">Lupinus luteus</name>
    <name type="common">European yellow lupine</name>
    <dbReference type="NCBI Taxonomy" id="3873"/>
    <lineage>
        <taxon>Eukaryota</taxon>
        <taxon>Viridiplantae</taxon>
        <taxon>Streptophyta</taxon>
        <taxon>Embryophyta</taxon>
        <taxon>Tracheophyta</taxon>
        <taxon>Spermatophyta</taxon>
        <taxon>Magnoliopsida</taxon>
        <taxon>eudicotyledons</taxon>
        <taxon>Gunneridae</taxon>
        <taxon>Pentapetalae</taxon>
        <taxon>rosids</taxon>
        <taxon>fabids</taxon>
        <taxon>Fabales</taxon>
        <taxon>Fabaceae</taxon>
        <taxon>Papilionoideae</taxon>
        <taxon>50 kb inversion clade</taxon>
        <taxon>genistoids sensu lato</taxon>
        <taxon>core genistoids</taxon>
        <taxon>Genisteae</taxon>
        <taxon>Lupinus</taxon>
    </lineage>
</organism>
<evidence type="ECO:0000313" key="1">
    <source>
        <dbReference type="EMBL" id="CAL0332456.1"/>
    </source>
</evidence>
<evidence type="ECO:0000313" key="2">
    <source>
        <dbReference type="Proteomes" id="UP001497480"/>
    </source>
</evidence>
<accession>A0AAV1YEK6</accession>
<protein>
    <submittedName>
        <fullName evidence="1">Uncharacterized protein</fullName>
    </submittedName>
</protein>
<keyword evidence="2" id="KW-1185">Reference proteome</keyword>
<dbReference type="EMBL" id="CAXHTB010000024">
    <property type="protein sequence ID" value="CAL0332456.1"/>
    <property type="molecule type" value="Genomic_DNA"/>
</dbReference>
<proteinExistence type="predicted"/>
<dbReference type="Proteomes" id="UP001497480">
    <property type="component" value="Unassembled WGS sequence"/>
</dbReference>